<protein>
    <submittedName>
        <fullName evidence="1">Uncharacterized protein</fullName>
    </submittedName>
</protein>
<reference evidence="1 2" key="1">
    <citation type="submission" date="2019-11" db="EMBL/GenBank/DDBJ databases">
        <title>Whole genome sequence of Oryza granulata.</title>
        <authorList>
            <person name="Li W."/>
        </authorList>
    </citation>
    <scope>NUCLEOTIDE SEQUENCE [LARGE SCALE GENOMIC DNA]</scope>
    <source>
        <strain evidence="2">cv. Menghai</strain>
        <tissue evidence="1">Leaf</tissue>
    </source>
</reference>
<organism evidence="1 2">
    <name type="scientific">Oryza meyeriana var. granulata</name>
    <dbReference type="NCBI Taxonomy" id="110450"/>
    <lineage>
        <taxon>Eukaryota</taxon>
        <taxon>Viridiplantae</taxon>
        <taxon>Streptophyta</taxon>
        <taxon>Embryophyta</taxon>
        <taxon>Tracheophyta</taxon>
        <taxon>Spermatophyta</taxon>
        <taxon>Magnoliopsida</taxon>
        <taxon>Liliopsida</taxon>
        <taxon>Poales</taxon>
        <taxon>Poaceae</taxon>
        <taxon>BOP clade</taxon>
        <taxon>Oryzoideae</taxon>
        <taxon>Oryzeae</taxon>
        <taxon>Oryzinae</taxon>
        <taxon>Oryza</taxon>
        <taxon>Oryza meyeriana</taxon>
    </lineage>
</organism>
<evidence type="ECO:0000313" key="1">
    <source>
        <dbReference type="EMBL" id="KAF0924617.1"/>
    </source>
</evidence>
<accession>A0A6G1EIP5</accession>
<name>A0A6G1EIP5_9ORYZ</name>
<sequence length="65" mass="7100">MEQASRVMRRRLGTGQCEVGGQRKIQSGGLARQRREAGGLGTALVQKTANDSARHANECQKQCRC</sequence>
<dbReference type="Proteomes" id="UP000479710">
    <property type="component" value="Unassembled WGS sequence"/>
</dbReference>
<proteinExistence type="predicted"/>
<evidence type="ECO:0000313" key="2">
    <source>
        <dbReference type="Proteomes" id="UP000479710"/>
    </source>
</evidence>
<dbReference type="AlphaFoldDB" id="A0A6G1EIP5"/>
<gene>
    <name evidence="1" type="ORF">E2562_010222</name>
</gene>
<dbReference type="EMBL" id="SPHZ02000003">
    <property type="protein sequence ID" value="KAF0924617.1"/>
    <property type="molecule type" value="Genomic_DNA"/>
</dbReference>
<keyword evidence="2" id="KW-1185">Reference proteome</keyword>
<comment type="caution">
    <text evidence="1">The sequence shown here is derived from an EMBL/GenBank/DDBJ whole genome shotgun (WGS) entry which is preliminary data.</text>
</comment>